<accession>A0ABS5EKR3</accession>
<evidence type="ECO:0000313" key="2">
    <source>
        <dbReference type="EMBL" id="MBR0651610.1"/>
    </source>
</evidence>
<gene>
    <name evidence="2" type="ORF">GXW78_18210</name>
</gene>
<evidence type="ECO:0000313" key="3">
    <source>
        <dbReference type="Proteomes" id="UP000698752"/>
    </source>
</evidence>
<proteinExistence type="predicted"/>
<comment type="caution">
    <text evidence="2">The sequence shown here is derived from an EMBL/GenBank/DDBJ whole genome shotgun (WGS) entry which is preliminary data.</text>
</comment>
<feature type="region of interest" description="Disordered" evidence="1">
    <location>
        <begin position="63"/>
        <end position="83"/>
    </location>
</feature>
<sequence length="123" mass="13487">MQLPLGALEPYEAALYTGSAKNTLMAYVGFKDGPDNYRLATRYPFPFFFTPRDLDAWLQKYPYRGDPPGGRPAPGARLPPPPRVQEVAPVEITVRRRIYPRPAAKAAAAFAAAAAAAARKDRP</sequence>
<keyword evidence="3" id="KW-1185">Reference proteome</keyword>
<dbReference type="Proteomes" id="UP000698752">
    <property type="component" value="Unassembled WGS sequence"/>
</dbReference>
<reference evidence="3" key="1">
    <citation type="journal article" date="2021" name="Syst. Appl. Microbiol.">
        <title>Roseomonas hellenica sp. nov., isolated from roots of wild-growing Alkanna tinctoria.</title>
        <authorList>
            <person name="Rat A."/>
            <person name="Naranjo H.D."/>
            <person name="Lebbe L."/>
            <person name="Cnockaert M."/>
            <person name="Krigas N."/>
            <person name="Grigoriadou K."/>
            <person name="Maloupa E."/>
            <person name="Willems A."/>
        </authorList>
    </citation>
    <scope>NUCLEOTIDE SEQUENCE [LARGE SCALE GENOMIC DNA]</scope>
    <source>
        <strain evidence="3">LMG 31159</strain>
    </source>
</reference>
<dbReference type="EMBL" id="JAAEDI010000019">
    <property type="protein sequence ID" value="MBR0651610.1"/>
    <property type="molecule type" value="Genomic_DNA"/>
</dbReference>
<protein>
    <submittedName>
        <fullName evidence="2">Uncharacterized protein</fullName>
    </submittedName>
</protein>
<organism evidence="2 3">
    <name type="scientific">Neoroseomonas terrae</name>
    <dbReference type="NCBI Taxonomy" id="424799"/>
    <lineage>
        <taxon>Bacteria</taxon>
        <taxon>Pseudomonadati</taxon>
        <taxon>Pseudomonadota</taxon>
        <taxon>Alphaproteobacteria</taxon>
        <taxon>Acetobacterales</taxon>
        <taxon>Acetobacteraceae</taxon>
        <taxon>Neoroseomonas</taxon>
    </lineage>
</organism>
<name>A0ABS5EKR3_9PROT</name>
<evidence type="ECO:0000256" key="1">
    <source>
        <dbReference type="SAM" id="MobiDB-lite"/>
    </source>
</evidence>